<dbReference type="OrthoDB" id="9757917at2"/>
<protein>
    <submittedName>
        <fullName evidence="1">AAA family ATPase</fullName>
    </submittedName>
</protein>
<gene>
    <name evidence="1" type="ORF">CUN59_02775</name>
</gene>
<dbReference type="RefSeq" id="WP_133163991.1">
    <property type="nucleotide sequence ID" value="NZ_PGEM01000021.1"/>
</dbReference>
<evidence type="ECO:0000313" key="2">
    <source>
        <dbReference type="Proteomes" id="UP000239589"/>
    </source>
</evidence>
<name>A0A2S6CYH6_9CYAN</name>
<keyword evidence="2" id="KW-1185">Reference proteome</keyword>
<dbReference type="InterPro" id="IPR007555">
    <property type="entry name" value="DUF499"/>
</dbReference>
<feature type="non-terminal residue" evidence="1">
    <location>
        <position position="247"/>
    </location>
</feature>
<comment type="caution">
    <text evidence="1">The sequence shown here is derived from an EMBL/GenBank/DDBJ whole genome shotgun (WGS) entry which is preliminary data.</text>
</comment>
<dbReference type="AlphaFoldDB" id="A0A2S6CYH6"/>
<dbReference type="EMBL" id="PGEM01000021">
    <property type="protein sequence ID" value="PPJ64757.1"/>
    <property type="molecule type" value="Genomic_DNA"/>
</dbReference>
<dbReference type="Pfam" id="PF04465">
    <property type="entry name" value="DUF499"/>
    <property type="match status" value="1"/>
</dbReference>
<proteinExistence type="predicted"/>
<organism evidence="1 2">
    <name type="scientific">Cuspidothrix issatschenkoi CHARLIE-1</name>
    <dbReference type="NCBI Taxonomy" id="2052836"/>
    <lineage>
        <taxon>Bacteria</taxon>
        <taxon>Bacillati</taxon>
        <taxon>Cyanobacteriota</taxon>
        <taxon>Cyanophyceae</taxon>
        <taxon>Nostocales</taxon>
        <taxon>Aphanizomenonaceae</taxon>
        <taxon>Cuspidothrix</taxon>
    </lineage>
</organism>
<dbReference type="Proteomes" id="UP000239589">
    <property type="component" value="Unassembled WGS sequence"/>
</dbReference>
<accession>A0A2S6CYH6</accession>
<evidence type="ECO:0000313" key="1">
    <source>
        <dbReference type="EMBL" id="PPJ64757.1"/>
    </source>
</evidence>
<reference evidence="1 2" key="1">
    <citation type="submission" date="2018-02" db="EMBL/GenBank/DDBJ databases">
        <title>Discovery of a pederin family compound in a non-symbiotic bloom-forming cyanobacterium.</title>
        <authorList>
            <person name="Kust A."/>
            <person name="Mares J."/>
            <person name="Jokela J."/>
            <person name="Urajova P."/>
            <person name="Hajek J."/>
            <person name="Saurav K."/>
            <person name="Voracova K."/>
            <person name="Fewer D.P."/>
            <person name="Haapaniemi E."/>
            <person name="Permi P."/>
            <person name="Rehakova K."/>
            <person name="Sivonen K."/>
            <person name="Hrouzek P."/>
        </authorList>
    </citation>
    <scope>NUCLEOTIDE SEQUENCE [LARGE SCALE GENOMIC DNA]</scope>
    <source>
        <strain evidence="1 2">CHARLIE-1</strain>
    </source>
</reference>
<sequence>MATIKPWYKIDGLTPREDLREGKPLDASEFAVHLDKVRDKTAPAYYQNPEQFFDRTYLTKYLTEFSAQVIRRLSGEKTETSAVFNLATQFGGGKTHALTLLYHLAKGGSIANNWTGVQKILQKAGISSVPEAAVAVFVGTEFDSLTGRGGNDGTSLRKTPWGEIAYQLGGENALAVLAQHEAEFIEPKGDVIKQFLPKDKPCLILMDEIINYVSSYRGKGYHNSLYNFIQALSETARGLDNVVLVVS</sequence>